<evidence type="ECO:0000313" key="5">
    <source>
        <dbReference type="Proteomes" id="UP000235786"/>
    </source>
</evidence>
<proteinExistence type="predicted"/>
<gene>
    <name evidence="4" type="ORF">L207DRAFT_519377</name>
</gene>
<name>A0A2J6QZF2_HYAVF</name>
<dbReference type="AlphaFoldDB" id="A0A2J6QZF2"/>
<dbReference type="Pfam" id="PF14479">
    <property type="entry name" value="HeLo"/>
    <property type="match status" value="1"/>
</dbReference>
<sequence length="719" mass="81227">MDPISSAIGLGIGIASIVSIFETCLHGYRTLTTAIAMGDAAVTLGIQFQIEESRLFLWGRNWGLVQVADRKLEIVHLSDDSESDSDSDDNDNTEGKPRAADKAPAPLDSVDEDWEIPGLRDLTIEILGRINKSLEEWKLIAARYGSAPSGKDDKARTDDATALKESSRELLANIASKQAGKTKEISNRNKFTSKLRWALKDKQELEELLTKLTSLNDSLEKLLPRRERTSLARGLAGEILVILESGDISMPDLDEQLGHLQGNDEVKAARIVLLRRSNKTETSERLTKAKKLETDTDPANGPTPFAKQSIWLKGTPGAMQIPVQDFVRLAEPKMKDHQVHRREGKWFSGRYAPMQRSLAVYSPLTAGLNTTGSTDTSRTAVEGPAQVALIEWRPAAHESSTTELTEKDLLDRRDHIARLLHRTFITDTDFRVLDCLGYTTAHGHSPDGSTHDLIGYVYRYPEFASQQSPPISLRDILGQAYASDDPKVPSLDTRFKLARSLSIALYQLQCAGWVHRKISSYNVVFFKDGVTKEVDLSHPFLTGWQYSRPDDERRGIPSEQGSEGVGDLDMYVHRKRLVYGGQEKFPRFRKSFDIYSLGIILMEIAFWEPIVSLTSEEERQKMDRNEDISSGERKNDWWRAISRTAREELAPEMGVAYRNAVLFCLQGLDNGPKKDFETLREEERRSRSDGYFVDEDFQEVGIEKEFYWRVLKPLERFNI</sequence>
<feature type="domain" description="Prion-inhibition and propagation HeLo" evidence="2">
    <location>
        <begin position="9"/>
        <end position="240"/>
    </location>
</feature>
<keyword evidence="5" id="KW-1185">Reference proteome</keyword>
<evidence type="ECO:0000313" key="4">
    <source>
        <dbReference type="EMBL" id="PMD31611.1"/>
    </source>
</evidence>
<dbReference type="InterPro" id="IPR011009">
    <property type="entry name" value="Kinase-like_dom_sf"/>
</dbReference>
<protein>
    <submittedName>
        <fullName evidence="4">Uncharacterized protein</fullName>
    </submittedName>
</protein>
<dbReference type="Gene3D" id="1.20.120.1020">
    <property type="entry name" value="Prion-inhibition and propagation, HeLo domain"/>
    <property type="match status" value="1"/>
</dbReference>
<dbReference type="PANTHER" id="PTHR37542">
    <property type="entry name" value="HELO DOMAIN-CONTAINING PROTEIN-RELATED"/>
    <property type="match status" value="1"/>
</dbReference>
<organism evidence="4 5">
    <name type="scientific">Hyaloscypha variabilis (strain UAMH 11265 / GT02V1 / F)</name>
    <name type="common">Meliniomyces variabilis</name>
    <dbReference type="NCBI Taxonomy" id="1149755"/>
    <lineage>
        <taxon>Eukaryota</taxon>
        <taxon>Fungi</taxon>
        <taxon>Dikarya</taxon>
        <taxon>Ascomycota</taxon>
        <taxon>Pezizomycotina</taxon>
        <taxon>Leotiomycetes</taxon>
        <taxon>Helotiales</taxon>
        <taxon>Hyaloscyphaceae</taxon>
        <taxon>Hyaloscypha</taxon>
        <taxon>Hyaloscypha variabilis</taxon>
    </lineage>
</organism>
<feature type="region of interest" description="Disordered" evidence="1">
    <location>
        <begin position="78"/>
        <end position="111"/>
    </location>
</feature>
<reference evidence="4 5" key="1">
    <citation type="submission" date="2016-04" db="EMBL/GenBank/DDBJ databases">
        <title>A degradative enzymes factory behind the ericoid mycorrhizal symbiosis.</title>
        <authorList>
            <consortium name="DOE Joint Genome Institute"/>
            <person name="Martino E."/>
            <person name="Morin E."/>
            <person name="Grelet G."/>
            <person name="Kuo A."/>
            <person name="Kohler A."/>
            <person name="Daghino S."/>
            <person name="Barry K."/>
            <person name="Choi C."/>
            <person name="Cichocki N."/>
            <person name="Clum A."/>
            <person name="Copeland A."/>
            <person name="Hainaut M."/>
            <person name="Haridas S."/>
            <person name="Labutti K."/>
            <person name="Lindquist E."/>
            <person name="Lipzen A."/>
            <person name="Khouja H.-R."/>
            <person name="Murat C."/>
            <person name="Ohm R."/>
            <person name="Olson A."/>
            <person name="Spatafora J."/>
            <person name="Veneault-Fourrey C."/>
            <person name="Henrissat B."/>
            <person name="Grigoriev I."/>
            <person name="Martin F."/>
            <person name="Perotto S."/>
        </authorList>
    </citation>
    <scope>NUCLEOTIDE SEQUENCE [LARGE SCALE GENOMIC DNA]</scope>
    <source>
        <strain evidence="4 5">F</strain>
    </source>
</reference>
<evidence type="ECO:0000259" key="3">
    <source>
        <dbReference type="Pfam" id="PF24476"/>
    </source>
</evidence>
<dbReference type="InterPro" id="IPR056002">
    <property type="entry name" value="DUF7580"/>
</dbReference>
<evidence type="ECO:0000256" key="1">
    <source>
        <dbReference type="SAM" id="MobiDB-lite"/>
    </source>
</evidence>
<dbReference type="Gene3D" id="1.10.510.10">
    <property type="entry name" value="Transferase(Phosphotransferase) domain 1"/>
    <property type="match status" value="1"/>
</dbReference>
<evidence type="ECO:0000259" key="2">
    <source>
        <dbReference type="Pfam" id="PF14479"/>
    </source>
</evidence>
<dbReference type="SUPFAM" id="SSF56112">
    <property type="entry name" value="Protein kinase-like (PK-like)"/>
    <property type="match status" value="1"/>
</dbReference>
<accession>A0A2J6QZF2</accession>
<dbReference type="OrthoDB" id="1911848at2759"/>
<dbReference type="Pfam" id="PF24476">
    <property type="entry name" value="DUF7580"/>
    <property type="match status" value="1"/>
</dbReference>
<feature type="compositionally biased region" description="Acidic residues" evidence="1">
    <location>
        <begin position="80"/>
        <end position="92"/>
    </location>
</feature>
<dbReference type="Proteomes" id="UP000235786">
    <property type="component" value="Unassembled WGS sequence"/>
</dbReference>
<dbReference type="InterPro" id="IPR029498">
    <property type="entry name" value="HeLo_dom"/>
</dbReference>
<dbReference type="EMBL" id="KZ613962">
    <property type="protein sequence ID" value="PMD31611.1"/>
    <property type="molecule type" value="Genomic_DNA"/>
</dbReference>
<dbReference type="InterPro" id="IPR038305">
    <property type="entry name" value="HeLo_sf"/>
</dbReference>
<feature type="domain" description="DUF7580" evidence="3">
    <location>
        <begin position="464"/>
        <end position="715"/>
    </location>
</feature>